<sequence length="81" mass="9414">MGTTDHVNKPNHYTRYVIEPIEFIMHNGLPFHVGNIVKYAVRAGYKSYPDMCEAESEITDLRKVIRYAEMRINQLEGKAEL</sequence>
<evidence type="ECO:0008006" key="3">
    <source>
        <dbReference type="Google" id="ProtNLM"/>
    </source>
</evidence>
<name>A0AAX3ZVW1_9CAUD</name>
<reference evidence="1 2" key="1">
    <citation type="submission" date="2023-08" db="EMBL/GenBank/DDBJ databases">
        <authorList>
            <person name="Du S."/>
            <person name="Wu Z."/>
            <person name="Wu Y."/>
            <person name="Yang M."/>
            <person name="Shao J."/>
            <person name="Liu H."/>
            <person name="Zhao Y."/>
            <person name="Zhang Z."/>
        </authorList>
    </citation>
    <scope>NUCLEOTIDE SEQUENCE [LARGE SCALE GENOMIC DNA]</scope>
</reference>
<accession>A0AAX3ZVW1</accession>
<dbReference type="Proteomes" id="UP001304187">
    <property type="component" value="Segment"/>
</dbReference>
<gene>
    <name evidence="1" type="ORF">CRP171_gp18</name>
</gene>
<dbReference type="Pfam" id="PF11753">
    <property type="entry name" value="DUF3310"/>
    <property type="match status" value="1"/>
</dbReference>
<proteinExistence type="predicted"/>
<protein>
    <recommendedName>
        <fullName evidence="3">DUF3310 domain-containing protein</fullName>
    </recommendedName>
</protein>
<dbReference type="EMBL" id="OR420737">
    <property type="protein sequence ID" value="WMM95057.1"/>
    <property type="molecule type" value="Genomic_DNA"/>
</dbReference>
<evidence type="ECO:0000313" key="1">
    <source>
        <dbReference type="EMBL" id="WMM95057.1"/>
    </source>
</evidence>
<evidence type="ECO:0000313" key="2">
    <source>
        <dbReference type="Proteomes" id="UP001304187"/>
    </source>
</evidence>
<dbReference type="InterPro" id="IPR021739">
    <property type="entry name" value="SaV-like"/>
</dbReference>
<keyword evidence="2" id="KW-1185">Reference proteome</keyword>
<organism evidence="1 2">
    <name type="scientific">Roseobacter phage CRP-171</name>
    <dbReference type="NCBI Taxonomy" id="3072846"/>
    <lineage>
        <taxon>Viruses</taxon>
        <taxon>Duplodnaviria</taxon>
        <taxon>Heunggongvirae</taxon>
        <taxon>Uroviricota</taxon>
        <taxon>Caudoviricetes</taxon>
        <taxon>Autographivirales</taxon>
        <taxon>Autographivirales incertae sedis</taxon>
        <taxon>Oceanidvirus</taxon>
        <taxon>Oceanidvirus CRP171</taxon>
    </lineage>
</organism>